<reference evidence="6 7" key="1">
    <citation type="submission" date="2021-05" db="EMBL/GenBank/DDBJ databases">
        <title>A Polyphasic approach of four new species of the genus Ohtaekwangia: Ohtaekwangia histidinii sp. nov., Ohtaekwangia cretensis sp. nov., Ohtaekwangia indiensis sp. nov., Ohtaekwangia reichenbachii sp. nov. from diverse environment.</title>
        <authorList>
            <person name="Octaviana S."/>
        </authorList>
    </citation>
    <scope>NUCLEOTIDE SEQUENCE [LARGE SCALE GENOMIC DNA]</scope>
    <source>
        <strain evidence="6 7">PWU4</strain>
    </source>
</reference>
<feature type="transmembrane region" description="Helical" evidence="5">
    <location>
        <begin position="30"/>
        <end position="53"/>
    </location>
</feature>
<comment type="caution">
    <text evidence="6">The sequence shown here is derived from an EMBL/GenBank/DDBJ whole genome shotgun (WGS) entry which is preliminary data.</text>
</comment>
<evidence type="ECO:0000256" key="5">
    <source>
        <dbReference type="SAM" id="Phobius"/>
    </source>
</evidence>
<evidence type="ECO:0000256" key="3">
    <source>
        <dbReference type="ARBA" id="ARBA00022989"/>
    </source>
</evidence>
<evidence type="ECO:0000313" key="6">
    <source>
        <dbReference type="EMBL" id="MBT1699750.1"/>
    </source>
</evidence>
<protein>
    <submittedName>
        <fullName evidence="6">DUF1328 domain-containing protein</fullName>
    </submittedName>
</protein>
<keyword evidence="7" id="KW-1185">Reference proteome</keyword>
<keyword evidence="4 5" id="KW-0472">Membrane</keyword>
<dbReference type="RefSeq" id="WP_254167904.1">
    <property type="nucleotide sequence ID" value="NZ_JAHESF010000029.1"/>
</dbReference>
<dbReference type="InterPro" id="IPR009760">
    <property type="entry name" value="DUF1328"/>
</dbReference>
<dbReference type="EMBL" id="JAHESF010000029">
    <property type="protein sequence ID" value="MBT1699750.1"/>
    <property type="molecule type" value="Genomic_DNA"/>
</dbReference>
<sequence length="55" mass="5983">MLRWSVIFFVIAIIAAIFGFGGIAEGAASIAKVLFFIFLALFIIAILFGASIFKR</sequence>
<dbReference type="PIRSF" id="PIRSF036466">
    <property type="entry name" value="UCP036466"/>
    <property type="match status" value="1"/>
</dbReference>
<evidence type="ECO:0000256" key="4">
    <source>
        <dbReference type="ARBA" id="ARBA00023136"/>
    </source>
</evidence>
<keyword evidence="3 5" id="KW-1133">Transmembrane helix</keyword>
<feature type="transmembrane region" description="Helical" evidence="5">
    <location>
        <begin position="7"/>
        <end position="24"/>
    </location>
</feature>
<organism evidence="6 7">
    <name type="scientific">Chryseosolibacter histidini</name>
    <dbReference type="NCBI Taxonomy" id="2782349"/>
    <lineage>
        <taxon>Bacteria</taxon>
        <taxon>Pseudomonadati</taxon>
        <taxon>Bacteroidota</taxon>
        <taxon>Cytophagia</taxon>
        <taxon>Cytophagales</taxon>
        <taxon>Chryseotaleaceae</taxon>
        <taxon>Chryseosolibacter</taxon>
    </lineage>
</organism>
<dbReference type="NCBIfam" id="NF010229">
    <property type="entry name" value="PRK13682.1-4"/>
    <property type="match status" value="1"/>
</dbReference>
<dbReference type="GO" id="GO:0005886">
    <property type="term" value="C:plasma membrane"/>
    <property type="evidence" value="ECO:0007669"/>
    <property type="project" value="InterPro"/>
</dbReference>
<gene>
    <name evidence="6" type="ORF">KK083_22880</name>
</gene>
<evidence type="ECO:0000313" key="7">
    <source>
        <dbReference type="Proteomes" id="UP001319200"/>
    </source>
</evidence>
<dbReference type="NCBIfam" id="NF010226">
    <property type="entry name" value="PRK13682.1-1"/>
    <property type="match status" value="1"/>
</dbReference>
<name>A0AAP2DNQ0_9BACT</name>
<keyword evidence="2 5" id="KW-0812">Transmembrane</keyword>
<dbReference type="HAMAP" id="MF_01361">
    <property type="entry name" value="UPF0391"/>
    <property type="match status" value="1"/>
</dbReference>
<dbReference type="AlphaFoldDB" id="A0AAP2DNQ0"/>
<evidence type="ECO:0000256" key="1">
    <source>
        <dbReference type="ARBA" id="ARBA00022475"/>
    </source>
</evidence>
<evidence type="ECO:0000256" key="2">
    <source>
        <dbReference type="ARBA" id="ARBA00022692"/>
    </source>
</evidence>
<accession>A0AAP2DNQ0</accession>
<dbReference type="Proteomes" id="UP001319200">
    <property type="component" value="Unassembled WGS sequence"/>
</dbReference>
<dbReference type="Pfam" id="PF07043">
    <property type="entry name" value="DUF1328"/>
    <property type="match status" value="1"/>
</dbReference>
<keyword evidence="1" id="KW-1003">Cell membrane</keyword>
<proteinExistence type="inferred from homology"/>